<keyword evidence="3" id="KW-1185">Reference proteome</keyword>
<feature type="domain" description="BTB" evidence="1">
    <location>
        <begin position="112"/>
        <end position="179"/>
    </location>
</feature>
<comment type="caution">
    <text evidence="2">The sequence shown here is derived from an EMBL/GenBank/DDBJ whole genome shotgun (WGS) entry which is preliminary data.</text>
</comment>
<dbReference type="InterPro" id="IPR009091">
    <property type="entry name" value="RCC1/BLIP-II"/>
</dbReference>
<name>A0A836EXU1_9HYME</name>
<accession>A0A836EXU1</accession>
<feature type="non-terminal residue" evidence="2">
    <location>
        <position position="483"/>
    </location>
</feature>
<dbReference type="PANTHER" id="PTHR24413">
    <property type="entry name" value="SPECKLE-TYPE POZ PROTEIN"/>
    <property type="match status" value="1"/>
</dbReference>
<dbReference type="SUPFAM" id="SSF50985">
    <property type="entry name" value="RCC1/BLIP-II"/>
    <property type="match status" value="1"/>
</dbReference>
<dbReference type="InterPro" id="IPR000408">
    <property type="entry name" value="Reg_chr_condens"/>
</dbReference>
<evidence type="ECO:0000259" key="1">
    <source>
        <dbReference type="PROSITE" id="PS50097"/>
    </source>
</evidence>
<dbReference type="Gene3D" id="3.30.710.10">
    <property type="entry name" value="Potassium Channel Kv1.1, Chain A"/>
    <property type="match status" value="2"/>
</dbReference>
<dbReference type="SMART" id="SM00225">
    <property type="entry name" value="BTB"/>
    <property type="match status" value="2"/>
</dbReference>
<proteinExistence type="predicted"/>
<organism evidence="2 3">
    <name type="scientific">Acromyrmex insinuator</name>
    <dbReference type="NCBI Taxonomy" id="230686"/>
    <lineage>
        <taxon>Eukaryota</taxon>
        <taxon>Metazoa</taxon>
        <taxon>Ecdysozoa</taxon>
        <taxon>Arthropoda</taxon>
        <taxon>Hexapoda</taxon>
        <taxon>Insecta</taxon>
        <taxon>Pterygota</taxon>
        <taxon>Neoptera</taxon>
        <taxon>Endopterygota</taxon>
        <taxon>Hymenoptera</taxon>
        <taxon>Apocrita</taxon>
        <taxon>Aculeata</taxon>
        <taxon>Formicoidea</taxon>
        <taxon>Formicidae</taxon>
        <taxon>Myrmicinae</taxon>
        <taxon>Acromyrmex</taxon>
    </lineage>
</organism>
<dbReference type="Pfam" id="PF00651">
    <property type="entry name" value="BTB"/>
    <property type="match status" value="2"/>
</dbReference>
<dbReference type="PROSITE" id="PS00626">
    <property type="entry name" value="RCC1_2"/>
    <property type="match status" value="1"/>
</dbReference>
<protein>
    <submittedName>
        <fullName evidence="2">RCBT1 protein</fullName>
    </submittedName>
</protein>
<dbReference type="AlphaFoldDB" id="A0A836EXU1"/>
<dbReference type="EMBL" id="JAANHZ010000066">
    <property type="protein sequence ID" value="KAG5316342.1"/>
    <property type="molecule type" value="Genomic_DNA"/>
</dbReference>
<dbReference type="Gene3D" id="2.130.10.30">
    <property type="entry name" value="Regulator of chromosome condensation 1/beta-lactamase-inhibitor protein II"/>
    <property type="match status" value="1"/>
</dbReference>
<evidence type="ECO:0000313" key="3">
    <source>
        <dbReference type="Proteomes" id="UP000667349"/>
    </source>
</evidence>
<feature type="domain" description="BTB" evidence="1">
    <location>
        <begin position="368"/>
        <end position="394"/>
    </location>
</feature>
<dbReference type="PROSITE" id="PS50097">
    <property type="entry name" value="BTB"/>
    <property type="match status" value="2"/>
</dbReference>
<reference evidence="2" key="1">
    <citation type="submission" date="2020-02" db="EMBL/GenBank/DDBJ databases">
        <title>Relaxed selection underlies rapid genomic changes in the transitions from sociality to social parasitism in ants.</title>
        <authorList>
            <person name="Bi X."/>
        </authorList>
    </citation>
    <scope>NUCLEOTIDE SEQUENCE</scope>
    <source>
        <strain evidence="2">BGI-DK2013a</strain>
        <tissue evidence="2">Whole body</tissue>
    </source>
</reference>
<dbReference type="Pfam" id="PF13540">
    <property type="entry name" value="RCC1_2"/>
    <property type="match status" value="1"/>
</dbReference>
<dbReference type="Proteomes" id="UP000667349">
    <property type="component" value="Unassembled WGS sequence"/>
</dbReference>
<sequence>MANLQELSEFIRYTSYKIDWSNTRIVKAAANTINFLTLTDDDKLYYINVWIDGKSCSIYQIDIKEKITCMSCGNNFYVIVTDNYKTYIKVACGIDHTLALTDEGKVYGWSTSDLTIVIEKQTIYVHKAILKIRSIYFENMFRANCIESKQNIIEIHYYRYVVYKTFLEYLYTGRINLSSFEDLLGEFELNVKYLVVADLLQLANEVCLKNLQINCTGTIKKTITVSNVIHFFNLINKMAEHYKEITNRIFFLFFFGFFSLLRQKKVDIMFKKKIKMLLVNIINEGIRVQNLHSILKSTDNEVENEIMANFEKHSQYIYYTSHKIDWSNTRIVKVATNTINFLALTDDDKMNINILNDLKTAFDDQSTSDLTIMVEKQSIYVHKVILKIHSTYFRIKRAECYICIRLKYLFVADLLQLADILCEKNLQMNCIRKIKKTINLSNIMNLFKLINDMNEDHHKKVIDSIVFFMDFSFYCKTKILQNL</sequence>
<feature type="non-terminal residue" evidence="2">
    <location>
        <position position="1"/>
    </location>
</feature>
<evidence type="ECO:0000313" key="2">
    <source>
        <dbReference type="EMBL" id="KAG5316342.1"/>
    </source>
</evidence>
<dbReference type="InterPro" id="IPR000210">
    <property type="entry name" value="BTB/POZ_dom"/>
</dbReference>
<gene>
    <name evidence="2" type="primary">Rcbtb1_0</name>
    <name evidence="2" type="ORF">G6Z75_0002676</name>
</gene>
<dbReference type="InterPro" id="IPR011333">
    <property type="entry name" value="SKP1/BTB/POZ_sf"/>
</dbReference>
<dbReference type="SUPFAM" id="SSF54695">
    <property type="entry name" value="POZ domain"/>
    <property type="match status" value="2"/>
</dbReference>